<dbReference type="EMBL" id="JAVRJZ010000005">
    <property type="protein sequence ID" value="KAK2722986.1"/>
    <property type="molecule type" value="Genomic_DNA"/>
</dbReference>
<protein>
    <submittedName>
        <fullName evidence="1">Uncharacterized protein</fullName>
    </submittedName>
</protein>
<organism evidence="1 2">
    <name type="scientific">Artemia franciscana</name>
    <name type="common">Brine shrimp</name>
    <name type="synonym">Artemia sanfranciscana</name>
    <dbReference type="NCBI Taxonomy" id="6661"/>
    <lineage>
        <taxon>Eukaryota</taxon>
        <taxon>Metazoa</taxon>
        <taxon>Ecdysozoa</taxon>
        <taxon>Arthropoda</taxon>
        <taxon>Crustacea</taxon>
        <taxon>Branchiopoda</taxon>
        <taxon>Anostraca</taxon>
        <taxon>Artemiidae</taxon>
        <taxon>Artemia</taxon>
    </lineage>
</organism>
<dbReference type="Proteomes" id="UP001187531">
    <property type="component" value="Unassembled WGS sequence"/>
</dbReference>
<keyword evidence="2" id="KW-1185">Reference proteome</keyword>
<name>A0AA88IEU0_ARTSF</name>
<proteinExistence type="predicted"/>
<accession>A0AA88IEU0</accession>
<dbReference type="AlphaFoldDB" id="A0AA88IEU0"/>
<evidence type="ECO:0000313" key="2">
    <source>
        <dbReference type="Proteomes" id="UP001187531"/>
    </source>
</evidence>
<reference evidence="1" key="1">
    <citation type="submission" date="2023-07" db="EMBL/GenBank/DDBJ databases">
        <title>Chromosome-level genome assembly of Artemia franciscana.</title>
        <authorList>
            <person name="Jo E."/>
        </authorList>
    </citation>
    <scope>NUCLEOTIDE SEQUENCE</scope>
    <source>
        <tissue evidence="1">Whole body</tissue>
    </source>
</reference>
<gene>
    <name evidence="1" type="ORF">QYM36_003249</name>
</gene>
<sequence length="480" mass="54060">MSFIPTEDSVPSVSPAISYFQSPNADVSVKSAYFDPIYPVVPLSNGSPIHFRFSSNENYYSDMRNSILELKFKVFKSDGNPVTDSDKVSYDDGGIMNTLFRNIQVFVNDRLVSSSNLLTLAVEKVKASGNHLEIMIPKLLPTARIIPTGSLSFAESSLTTSGHLPSKVIIGLVKTSNQLGSYESSPFKFELLHLSSLHLKVNGQTIYSLSFYDQSYRLLYEMSMRTLGRDETTFENGLSYDKWIRDSSLMCLDISGTPDLSIIKDGTLRLDLTFLQDTDASVSLIIIGFQEKLTIQEQYFSRLHHEYGSSASCFKKVFIKIFTKDLVGDLTSPTLQPIMDFSNWDPIKYSHLVKSQKKNDFGRLKNELESDTFMELIATSPTYYCVVTQSEKLKKAAKGTSKHLVKKYLTAENFKEAVFEGRVIRTTTKAIRSLKLKLYTIEVVRTAISGVSDKVYILDDRITTLPLGHYKIEEMNSSQI</sequence>
<comment type="caution">
    <text evidence="1">The sequence shown here is derived from an EMBL/GenBank/DDBJ whole genome shotgun (WGS) entry which is preliminary data.</text>
</comment>
<evidence type="ECO:0000313" key="1">
    <source>
        <dbReference type="EMBL" id="KAK2722986.1"/>
    </source>
</evidence>